<protein>
    <submittedName>
        <fullName evidence="3">Uncharacterized protein</fullName>
    </submittedName>
</protein>
<name>A0A8J5P2M9_FUSOX</name>
<organism evidence="3 4">
    <name type="scientific">Fusarium oxysporum f. sp. rapae</name>
    <dbReference type="NCBI Taxonomy" id="485398"/>
    <lineage>
        <taxon>Eukaryota</taxon>
        <taxon>Fungi</taxon>
        <taxon>Dikarya</taxon>
        <taxon>Ascomycota</taxon>
        <taxon>Pezizomycotina</taxon>
        <taxon>Sordariomycetes</taxon>
        <taxon>Hypocreomycetidae</taxon>
        <taxon>Hypocreales</taxon>
        <taxon>Nectriaceae</taxon>
        <taxon>Fusarium</taxon>
        <taxon>Fusarium oxysporum species complex</taxon>
    </lineage>
</organism>
<evidence type="ECO:0000256" key="2">
    <source>
        <dbReference type="SAM" id="MobiDB-lite"/>
    </source>
</evidence>
<feature type="region of interest" description="Disordered" evidence="2">
    <location>
        <begin position="1"/>
        <end position="33"/>
    </location>
</feature>
<keyword evidence="1" id="KW-0175">Coiled coil</keyword>
<evidence type="ECO:0000256" key="1">
    <source>
        <dbReference type="SAM" id="Coils"/>
    </source>
</evidence>
<evidence type="ECO:0000313" key="4">
    <source>
        <dbReference type="Proteomes" id="UP000694050"/>
    </source>
</evidence>
<dbReference type="Proteomes" id="UP000694050">
    <property type="component" value="Unassembled WGS sequence"/>
</dbReference>
<dbReference type="AlphaFoldDB" id="A0A8J5P2M9"/>
<gene>
    <name evidence="3" type="ORF">Forpe1208_v009799</name>
</gene>
<evidence type="ECO:0000313" key="3">
    <source>
        <dbReference type="EMBL" id="KAG7410757.1"/>
    </source>
</evidence>
<comment type="caution">
    <text evidence="3">The sequence shown here is derived from an EMBL/GenBank/DDBJ whole genome shotgun (WGS) entry which is preliminary data.</text>
</comment>
<feature type="coiled-coil region" evidence="1">
    <location>
        <begin position="358"/>
        <end position="413"/>
    </location>
</feature>
<dbReference type="EMBL" id="JAELUQ010000007">
    <property type="protein sequence ID" value="KAG7410757.1"/>
    <property type="molecule type" value="Genomic_DNA"/>
</dbReference>
<sequence length="443" mass="50534">MSTRQQKRRASGDPLSSRPAKRGRQTEPIGPHERALVQARRLAQVRSPVEIDEDVLARLSRQRPKGWTTSDEQTVNDEWNLSIVKTSSRTFANNQHSNLLNLWKSSLRIYMNPVKMISPLVSLRYQAMVSGKSAERDDDHVIYSPNFCSTLSSLMVHPCFEDIDKLIQALHYAIMCRLDDRTMWPCGQELGTDCPALQRLVSKLKACGDSGPQHPIHRMHASARAHVLQKGEKPSPWSDFLYHIGETVSKDDARRPATDAKYRREMGRQVLPLTLWDLKKIVKTIDTIRFRRRDDGITGTIDGLVVEDESLLASTRHTERPNVPYTVRGQSQFPFAEDVEDDGSASPGLSSVHDTLMYKCLRRDFDRLQARVISLEQSNMHLTCGTIANQKKIESLESEVDRLSDDNGKYLETIEILSEERLGVLEKFDSLQRQFDDLKRRIA</sequence>
<reference evidence="3" key="1">
    <citation type="submission" date="2021-04" db="EMBL/GenBank/DDBJ databases">
        <title>First draft genome resource for Brassicaceae pathogens Fusarium oxysporum f. sp. raphani and Fusarium oxysporum f. sp. rapae.</title>
        <authorList>
            <person name="Asai S."/>
        </authorList>
    </citation>
    <scope>NUCLEOTIDE SEQUENCE</scope>
    <source>
        <strain evidence="3">Tf1208</strain>
    </source>
</reference>
<proteinExistence type="predicted"/>
<accession>A0A8J5P2M9</accession>